<dbReference type="OrthoDB" id="9793906at2"/>
<keyword evidence="3" id="KW-0378">Hydrolase</keyword>
<keyword evidence="3" id="KW-0255">Endonuclease</keyword>
<sequence length="109" mass="12184">MGMVVNRFDVFLVNLDPTVGSEIQKTRPCVVISPDEMNRNIFTVIVAPMTTKGQAYPTRIACQFQGKDGQIVLDQIRTVDKARLVKLLGQINADEQRAVLDTLTEMFAE</sequence>
<dbReference type="EC" id="3.1.-.-" evidence="3"/>
<evidence type="ECO:0000313" key="5">
    <source>
        <dbReference type="Proteomes" id="UP000185860"/>
    </source>
</evidence>
<dbReference type="PIRSF" id="PIRSF033490">
    <property type="entry name" value="MazF"/>
    <property type="match status" value="1"/>
</dbReference>
<dbReference type="STRING" id="454136.NIES2119_23145"/>
<keyword evidence="2" id="KW-1277">Toxin-antitoxin system</keyword>
<keyword evidence="3" id="KW-0540">Nuclease</keyword>
<evidence type="ECO:0000256" key="2">
    <source>
        <dbReference type="ARBA" id="ARBA00022649"/>
    </source>
</evidence>
<dbReference type="GO" id="GO:0016075">
    <property type="term" value="P:rRNA catabolic process"/>
    <property type="evidence" value="ECO:0007669"/>
    <property type="project" value="TreeGrafter"/>
</dbReference>
<accession>A0A1U7IA74</accession>
<reference evidence="4 5" key="1">
    <citation type="submission" date="2016-11" db="EMBL/GenBank/DDBJ databases">
        <title>Draft Genome Sequences of Nine Cyanobacterial Strains from Diverse Habitats.</title>
        <authorList>
            <person name="Zhu T."/>
            <person name="Hou S."/>
            <person name="Lu X."/>
            <person name="Hess W.R."/>
        </authorList>
    </citation>
    <scope>NUCLEOTIDE SEQUENCE [LARGE SCALE GENOMIC DNA]</scope>
    <source>
        <strain evidence="4 5">IAM M-71</strain>
    </source>
</reference>
<gene>
    <name evidence="4" type="ORF">NIES2119_23145</name>
</gene>
<dbReference type="GO" id="GO:0004521">
    <property type="term" value="F:RNA endonuclease activity"/>
    <property type="evidence" value="ECO:0007669"/>
    <property type="project" value="TreeGrafter"/>
</dbReference>
<evidence type="ECO:0000313" key="4">
    <source>
        <dbReference type="EMBL" id="OKH33476.1"/>
    </source>
</evidence>
<comment type="caution">
    <text evidence="4">The sequence shown here is derived from an EMBL/GenBank/DDBJ whole genome shotgun (WGS) entry which is preliminary data.</text>
</comment>
<evidence type="ECO:0000256" key="1">
    <source>
        <dbReference type="ARBA" id="ARBA00007521"/>
    </source>
</evidence>
<dbReference type="EMBL" id="MRCE01000029">
    <property type="protein sequence ID" value="OKH33476.1"/>
    <property type="molecule type" value="Genomic_DNA"/>
</dbReference>
<dbReference type="GO" id="GO:0003677">
    <property type="term" value="F:DNA binding"/>
    <property type="evidence" value="ECO:0007669"/>
    <property type="project" value="InterPro"/>
</dbReference>
<dbReference type="InterPro" id="IPR011067">
    <property type="entry name" value="Plasmid_toxin/cell-grow_inhib"/>
</dbReference>
<dbReference type="AlphaFoldDB" id="A0A1U7IA74"/>
<dbReference type="InterPro" id="IPR003477">
    <property type="entry name" value="PemK-like"/>
</dbReference>
<proteinExistence type="inferred from homology"/>
<protein>
    <recommendedName>
        <fullName evidence="3">mRNA interferase</fullName>
        <ecNumber evidence="3">3.1.-.-</ecNumber>
    </recommendedName>
</protein>
<evidence type="ECO:0000256" key="3">
    <source>
        <dbReference type="PIRNR" id="PIRNR033490"/>
    </source>
</evidence>
<dbReference type="Gene3D" id="2.30.30.110">
    <property type="match status" value="1"/>
</dbReference>
<dbReference type="GO" id="GO:0006402">
    <property type="term" value="P:mRNA catabolic process"/>
    <property type="evidence" value="ECO:0007669"/>
    <property type="project" value="TreeGrafter"/>
</dbReference>
<dbReference type="GO" id="GO:0016787">
    <property type="term" value="F:hydrolase activity"/>
    <property type="evidence" value="ECO:0007669"/>
    <property type="project" value="UniProtKB-KW"/>
</dbReference>
<dbReference type="SUPFAM" id="SSF50118">
    <property type="entry name" value="Cell growth inhibitor/plasmid maintenance toxic component"/>
    <property type="match status" value="1"/>
</dbReference>
<organism evidence="4 5">
    <name type="scientific">[Phormidium ambiguum] IAM M-71</name>
    <dbReference type="NCBI Taxonomy" id="454136"/>
    <lineage>
        <taxon>Bacteria</taxon>
        <taxon>Bacillati</taxon>
        <taxon>Cyanobacteriota</taxon>
        <taxon>Cyanophyceae</taxon>
        <taxon>Oscillatoriophycideae</taxon>
        <taxon>Aerosakkonematales</taxon>
        <taxon>Aerosakkonemataceae</taxon>
        <taxon>Floridanema</taxon>
    </lineage>
</organism>
<comment type="function">
    <text evidence="3">Toxic component of a type II toxin-antitoxin (TA) system.</text>
</comment>
<dbReference type="PANTHER" id="PTHR33988:SF2">
    <property type="entry name" value="ENDORIBONUCLEASE MAZF"/>
    <property type="match status" value="1"/>
</dbReference>
<dbReference type="Pfam" id="PF02452">
    <property type="entry name" value="PemK_toxin"/>
    <property type="match status" value="1"/>
</dbReference>
<comment type="similarity">
    <text evidence="1 3">Belongs to the PemK/MazF family.</text>
</comment>
<dbReference type="Proteomes" id="UP000185860">
    <property type="component" value="Unassembled WGS sequence"/>
</dbReference>
<dbReference type="PANTHER" id="PTHR33988">
    <property type="entry name" value="ENDORIBONUCLEASE MAZF-RELATED"/>
    <property type="match status" value="1"/>
</dbReference>
<name>A0A1U7IA74_9CYAN</name>